<dbReference type="STRING" id="5539.A0A3E2HKM7"/>
<gene>
    <name evidence="11" type="ORF">B7463_g2608</name>
</gene>
<feature type="non-terminal residue" evidence="11">
    <location>
        <position position="224"/>
    </location>
</feature>
<dbReference type="OrthoDB" id="5575075at2759"/>
<comment type="catalytic activity">
    <reaction evidence="9">
        <text>N(1)-(5-phospho-beta-D-ribosyl)glycinamide + (6R)-10-formyltetrahydrofolate = N(2)-formyl-N(1)-(5-phospho-beta-D-ribosyl)glycinamide + (6S)-5,6,7,8-tetrahydrofolate + H(+)</text>
        <dbReference type="Rhea" id="RHEA:15053"/>
        <dbReference type="ChEBI" id="CHEBI:15378"/>
        <dbReference type="ChEBI" id="CHEBI:57453"/>
        <dbReference type="ChEBI" id="CHEBI:143788"/>
        <dbReference type="ChEBI" id="CHEBI:147286"/>
        <dbReference type="ChEBI" id="CHEBI:195366"/>
        <dbReference type="EC" id="2.1.2.2"/>
    </reaction>
</comment>
<feature type="non-terminal residue" evidence="11">
    <location>
        <position position="1"/>
    </location>
</feature>
<evidence type="ECO:0000256" key="7">
    <source>
        <dbReference type="ARBA" id="ARBA00041324"/>
    </source>
</evidence>
<dbReference type="AlphaFoldDB" id="A0A3E2HKM7"/>
<dbReference type="GO" id="GO:0004644">
    <property type="term" value="F:phosphoribosylglycinamide formyltransferase activity"/>
    <property type="evidence" value="ECO:0007669"/>
    <property type="project" value="UniProtKB-EC"/>
</dbReference>
<dbReference type="Pfam" id="PF00551">
    <property type="entry name" value="Formyl_trans_N"/>
    <property type="match status" value="1"/>
</dbReference>
<dbReference type="Gene3D" id="3.40.50.170">
    <property type="entry name" value="Formyl transferase, N-terminal domain"/>
    <property type="match status" value="1"/>
</dbReference>
<dbReference type="InterPro" id="IPR036477">
    <property type="entry name" value="Formyl_transf_N_sf"/>
</dbReference>
<dbReference type="Proteomes" id="UP000258309">
    <property type="component" value="Unassembled WGS sequence"/>
</dbReference>
<comment type="pathway">
    <text evidence="1">Purine metabolism; IMP biosynthesis via de novo pathway; N(2)-formyl-N(1)-(5-phospho-D-ribosyl)glycinamide from N(1)-(5-phospho-D-ribosyl)glycinamide (10-formyl THF route): step 1/1.</text>
</comment>
<protein>
    <recommendedName>
        <fullName evidence="3">Phosphoribosylglycinamide formyltransferase</fullName>
        <ecNumber evidence="2">2.1.2.2</ecNumber>
    </recommendedName>
    <alternativeName>
        <fullName evidence="8">5'-phosphoribosylglycinamide transformylase</fullName>
    </alternativeName>
    <alternativeName>
        <fullName evidence="7">GAR transformylase</fullName>
    </alternativeName>
</protein>
<dbReference type="FunFam" id="3.40.50.170:FF:000009">
    <property type="entry name" value="Phosphoribosylglycinamide formyltransferase (Eurofung)"/>
    <property type="match status" value="1"/>
</dbReference>
<dbReference type="GO" id="GO:0006189">
    <property type="term" value="P:'de novo' IMP biosynthetic process"/>
    <property type="evidence" value="ECO:0007669"/>
    <property type="project" value="InterPro"/>
</dbReference>
<organism evidence="11 12">
    <name type="scientific">Scytalidium lignicola</name>
    <name type="common">Hyphomycete</name>
    <dbReference type="NCBI Taxonomy" id="5539"/>
    <lineage>
        <taxon>Eukaryota</taxon>
        <taxon>Fungi</taxon>
        <taxon>Dikarya</taxon>
        <taxon>Ascomycota</taxon>
        <taxon>Pezizomycotina</taxon>
        <taxon>Leotiomycetes</taxon>
        <taxon>Leotiomycetes incertae sedis</taxon>
        <taxon>Scytalidium</taxon>
    </lineage>
</organism>
<comment type="caution">
    <text evidence="11">The sequence shown here is derived from an EMBL/GenBank/DDBJ whole genome shotgun (WGS) entry which is preliminary data.</text>
</comment>
<dbReference type="OMA" id="HYVDEGM"/>
<evidence type="ECO:0000313" key="12">
    <source>
        <dbReference type="Proteomes" id="UP000258309"/>
    </source>
</evidence>
<name>A0A3E2HKM7_SCYLI</name>
<keyword evidence="12" id="KW-1185">Reference proteome</keyword>
<evidence type="ECO:0000256" key="4">
    <source>
        <dbReference type="ARBA" id="ARBA00022679"/>
    </source>
</evidence>
<evidence type="ECO:0000256" key="9">
    <source>
        <dbReference type="ARBA" id="ARBA00047664"/>
    </source>
</evidence>
<sequence length="224" mass="24896">MSHTSPPTKITVLISGNGSNLQALIDATKNQLPNVTIVRVISNKKDAFGLIRAKEASIPTTYHNLYSKGKYLTLGEKDPVVRQQAREKYDADLADLILLDLPDIIVCAGWMHILAPTFLDPLKEKKLPVINIHPALPGKYDGAGAIKRAYEDFQNGKLENGRTGIMVHFVTDVVDRGEPILVREIECKTGESLEGLENRIHENEHELIVEGTGLAITRLWQQRT</sequence>
<evidence type="ECO:0000256" key="3">
    <source>
        <dbReference type="ARBA" id="ARBA00022076"/>
    </source>
</evidence>
<keyword evidence="4" id="KW-0808">Transferase</keyword>
<evidence type="ECO:0000256" key="2">
    <source>
        <dbReference type="ARBA" id="ARBA00012254"/>
    </source>
</evidence>
<evidence type="ECO:0000259" key="10">
    <source>
        <dbReference type="Pfam" id="PF00551"/>
    </source>
</evidence>
<dbReference type="EMBL" id="NCSJ02000031">
    <property type="protein sequence ID" value="RFU33742.1"/>
    <property type="molecule type" value="Genomic_DNA"/>
</dbReference>
<dbReference type="GO" id="GO:0005737">
    <property type="term" value="C:cytoplasm"/>
    <property type="evidence" value="ECO:0007669"/>
    <property type="project" value="TreeGrafter"/>
</dbReference>
<accession>A0A3E2HKM7</accession>
<dbReference type="InterPro" id="IPR004607">
    <property type="entry name" value="GART"/>
</dbReference>
<reference evidence="11 12" key="1">
    <citation type="submission" date="2018-05" db="EMBL/GenBank/DDBJ databases">
        <title>Draft genome sequence of Scytalidium lignicola DSM 105466, a ubiquitous saprotrophic fungus.</title>
        <authorList>
            <person name="Buettner E."/>
            <person name="Gebauer A.M."/>
            <person name="Hofrichter M."/>
            <person name="Liers C."/>
            <person name="Kellner H."/>
        </authorList>
    </citation>
    <scope>NUCLEOTIDE SEQUENCE [LARGE SCALE GENOMIC DNA]</scope>
    <source>
        <strain evidence="11 12">DSM 105466</strain>
    </source>
</reference>
<evidence type="ECO:0000256" key="6">
    <source>
        <dbReference type="ARBA" id="ARBA00038440"/>
    </source>
</evidence>
<comment type="similarity">
    <text evidence="6">Belongs to the GART family.</text>
</comment>
<dbReference type="InterPro" id="IPR002376">
    <property type="entry name" value="Formyl_transf_N"/>
</dbReference>
<keyword evidence="5" id="KW-0658">Purine biosynthesis</keyword>
<dbReference type="PANTHER" id="PTHR43369">
    <property type="entry name" value="PHOSPHORIBOSYLGLYCINAMIDE FORMYLTRANSFERASE"/>
    <property type="match status" value="1"/>
</dbReference>
<dbReference type="HAMAP" id="MF_01930">
    <property type="entry name" value="PurN"/>
    <property type="match status" value="1"/>
</dbReference>
<evidence type="ECO:0000256" key="5">
    <source>
        <dbReference type="ARBA" id="ARBA00022755"/>
    </source>
</evidence>
<dbReference type="NCBIfam" id="TIGR00639">
    <property type="entry name" value="PurN"/>
    <property type="match status" value="1"/>
</dbReference>
<evidence type="ECO:0000313" key="11">
    <source>
        <dbReference type="EMBL" id="RFU33742.1"/>
    </source>
</evidence>
<proteinExistence type="inferred from homology"/>
<dbReference type="SUPFAM" id="SSF53328">
    <property type="entry name" value="Formyltransferase"/>
    <property type="match status" value="1"/>
</dbReference>
<evidence type="ECO:0000256" key="1">
    <source>
        <dbReference type="ARBA" id="ARBA00005054"/>
    </source>
</evidence>
<feature type="domain" description="Formyl transferase N-terminal" evidence="10">
    <location>
        <begin position="9"/>
        <end position="210"/>
    </location>
</feature>
<dbReference type="EC" id="2.1.2.2" evidence="2"/>
<dbReference type="PANTHER" id="PTHR43369:SF2">
    <property type="entry name" value="PHOSPHORIBOSYLGLYCINAMIDE FORMYLTRANSFERASE"/>
    <property type="match status" value="1"/>
</dbReference>
<evidence type="ECO:0000256" key="8">
    <source>
        <dbReference type="ARBA" id="ARBA00041682"/>
    </source>
</evidence>